<protein>
    <recommendedName>
        <fullName evidence="2">General secretion pathway protein H</fullName>
    </recommendedName>
</protein>
<dbReference type="Gene3D" id="3.55.40.10">
    <property type="entry name" value="minor pseudopilin epsh domain"/>
    <property type="match status" value="1"/>
</dbReference>
<dbReference type="InterPro" id="IPR012902">
    <property type="entry name" value="N_methyl_site"/>
</dbReference>
<sequence length="156" mass="16907">MRGFTLLEMMVALVVASIMLTVATLNLMPNTETVLREESQRLAFLMENGGMSSQAGGQPLAWSGTGNSYRFWTRSKEGAWVRIERDNLLHPRTLPDAVRIGKVSFDGRSIEPGSLIVLSPDLSAKDFRVTLLSNGLVSDIVGNGLGKVEVKSGMAP</sequence>
<gene>
    <name evidence="1" type="ORF">GALL_120060</name>
</gene>
<comment type="caution">
    <text evidence="1">The sequence shown here is derived from an EMBL/GenBank/DDBJ whole genome shotgun (WGS) entry which is preliminary data.</text>
</comment>
<evidence type="ECO:0008006" key="2">
    <source>
        <dbReference type="Google" id="ProtNLM"/>
    </source>
</evidence>
<dbReference type="Pfam" id="PF07963">
    <property type="entry name" value="N_methyl"/>
    <property type="match status" value="1"/>
</dbReference>
<dbReference type="InterPro" id="IPR045584">
    <property type="entry name" value="Pilin-like"/>
</dbReference>
<dbReference type="NCBIfam" id="TIGR02532">
    <property type="entry name" value="IV_pilin_GFxxxE"/>
    <property type="match status" value="1"/>
</dbReference>
<proteinExistence type="predicted"/>
<dbReference type="PROSITE" id="PS00409">
    <property type="entry name" value="PROKAR_NTER_METHYL"/>
    <property type="match status" value="1"/>
</dbReference>
<dbReference type="EMBL" id="MLJW01000047">
    <property type="protein sequence ID" value="OIR05879.1"/>
    <property type="molecule type" value="Genomic_DNA"/>
</dbReference>
<organism evidence="1">
    <name type="scientific">mine drainage metagenome</name>
    <dbReference type="NCBI Taxonomy" id="410659"/>
    <lineage>
        <taxon>unclassified sequences</taxon>
        <taxon>metagenomes</taxon>
        <taxon>ecological metagenomes</taxon>
    </lineage>
</organism>
<accession>A0A1J5SBY7</accession>
<dbReference type="SUPFAM" id="SSF54523">
    <property type="entry name" value="Pili subunits"/>
    <property type="match status" value="1"/>
</dbReference>
<name>A0A1J5SBY7_9ZZZZ</name>
<evidence type="ECO:0000313" key="1">
    <source>
        <dbReference type="EMBL" id="OIR05879.1"/>
    </source>
</evidence>
<dbReference type="AlphaFoldDB" id="A0A1J5SBY7"/>
<reference evidence="1" key="1">
    <citation type="submission" date="2016-10" db="EMBL/GenBank/DDBJ databases">
        <title>Sequence of Gallionella enrichment culture.</title>
        <authorList>
            <person name="Poehlein A."/>
            <person name="Muehling M."/>
            <person name="Daniel R."/>
        </authorList>
    </citation>
    <scope>NUCLEOTIDE SEQUENCE</scope>
</reference>